<dbReference type="InterPro" id="IPR013382">
    <property type="entry name" value="CRISPR-assoc_prot_Cse2"/>
</dbReference>
<protein>
    <submittedName>
        <fullName evidence="1">CRISPR-associated Cse2 family protein</fullName>
    </submittedName>
</protein>
<keyword evidence="2" id="KW-1185">Reference proteome</keyword>
<accession>A0A542DRT2</accession>
<dbReference type="AlphaFoldDB" id="A0A542DRT2"/>
<comment type="caution">
    <text evidence="1">The sequence shown here is derived from an EMBL/GenBank/DDBJ whole genome shotgun (WGS) entry which is preliminary data.</text>
</comment>
<organism evidence="1 2">
    <name type="scientific">Amycolatopsis cihanbeyliensis</name>
    <dbReference type="NCBI Taxonomy" id="1128664"/>
    <lineage>
        <taxon>Bacteria</taxon>
        <taxon>Bacillati</taxon>
        <taxon>Actinomycetota</taxon>
        <taxon>Actinomycetes</taxon>
        <taxon>Pseudonocardiales</taxon>
        <taxon>Pseudonocardiaceae</taxon>
        <taxon>Amycolatopsis</taxon>
    </lineage>
</organism>
<dbReference type="OrthoDB" id="4808431at2"/>
<evidence type="ECO:0000313" key="1">
    <source>
        <dbReference type="EMBL" id="TQJ05833.1"/>
    </source>
</evidence>
<dbReference type="Proteomes" id="UP000320876">
    <property type="component" value="Unassembled WGS sequence"/>
</dbReference>
<dbReference type="Gene3D" id="1.10.520.40">
    <property type="entry name" value="CRISPR-associated protein Cse2"/>
    <property type="match status" value="1"/>
</dbReference>
<dbReference type="CDD" id="cd09731">
    <property type="entry name" value="Cse2_I-E"/>
    <property type="match status" value="1"/>
</dbReference>
<name>A0A542DRT2_AMYCI</name>
<dbReference type="InterPro" id="IPR038287">
    <property type="entry name" value="Cse2_sf"/>
</dbReference>
<dbReference type="EMBL" id="VFML01000001">
    <property type="protein sequence ID" value="TQJ05833.1"/>
    <property type="molecule type" value="Genomic_DNA"/>
</dbReference>
<gene>
    <name evidence="1" type="ORF">FB471_5675</name>
</gene>
<proteinExistence type="predicted"/>
<evidence type="ECO:0000313" key="2">
    <source>
        <dbReference type="Proteomes" id="UP000320876"/>
    </source>
</evidence>
<sequence length="206" mass="22753">MSEPVTRTDALPTADQVAEFAAGRIRKLQHGVIGNRSESVATLARLRRAAGKEPGSVPDVLEYTLGPELTWPGAPNSPTHAETAAHLALTLYAIHQQALTERMHRDGGQFGLGRAARRLIPGDLGERPHPVLRRFQALGTSADIGELAHHARGLVQQLRGQRIPLDYGRLARQLMRWQQPGGPEQVRLVWGREFFAHQKPEQEQEG</sequence>
<dbReference type="Pfam" id="PF09485">
    <property type="entry name" value="CRISPR_Cse2"/>
    <property type="match status" value="1"/>
</dbReference>
<reference evidence="1 2" key="1">
    <citation type="submission" date="2019-06" db="EMBL/GenBank/DDBJ databases">
        <title>Sequencing the genomes of 1000 actinobacteria strains.</title>
        <authorList>
            <person name="Klenk H.-P."/>
        </authorList>
    </citation>
    <scope>NUCLEOTIDE SEQUENCE [LARGE SCALE GENOMIC DNA]</scope>
    <source>
        <strain evidence="1 2">DSM 45679</strain>
    </source>
</reference>
<dbReference type="RefSeq" id="WP_142001308.1">
    <property type="nucleotide sequence ID" value="NZ_VFML01000001.1"/>
</dbReference>
<dbReference type="NCBIfam" id="TIGR02548">
    <property type="entry name" value="casB_cse2"/>
    <property type="match status" value="1"/>
</dbReference>